<dbReference type="Gene3D" id="3.10.20.280">
    <property type="entry name" value="RnfH-like"/>
    <property type="match status" value="1"/>
</dbReference>
<proteinExistence type="predicted"/>
<sequence>MTPGAHRQAPQDPPSAPSGQLVSESSAAALMVELVIQYPEATAPEVTSSDATSSEATNPEATNPEEAAQPVRYELVRTLHRVPAGTTIRQLLQRAAASNLQAPLVSGSSPAPQHPTSRTDEAGLGSACPGRDEPCDLVQAIEAKALGLSRFGRRAWLDDPLRPDDRVEVLCPILADAKAARFARVAKSRAERTDGRWGRRGVADRQIRATKRQSEG</sequence>
<dbReference type="EMBL" id="AEQP01000003">
    <property type="protein sequence ID" value="EFV95437.1"/>
    <property type="molecule type" value="Genomic_DNA"/>
</dbReference>
<dbReference type="InterPro" id="IPR005346">
    <property type="entry name" value="RnfH"/>
</dbReference>
<feature type="region of interest" description="Disordered" evidence="1">
    <location>
        <begin position="1"/>
        <end position="24"/>
    </location>
</feature>
<accession>E7RVV4</accession>
<evidence type="ECO:0000313" key="2">
    <source>
        <dbReference type="EMBL" id="EFV95437.1"/>
    </source>
</evidence>
<feature type="region of interest" description="Disordered" evidence="1">
    <location>
        <begin position="102"/>
        <end position="128"/>
    </location>
</feature>
<dbReference type="AlphaFoldDB" id="E7RVV4"/>
<feature type="region of interest" description="Disordered" evidence="1">
    <location>
        <begin position="193"/>
        <end position="216"/>
    </location>
</feature>
<evidence type="ECO:0000256" key="1">
    <source>
        <dbReference type="SAM" id="MobiDB-lite"/>
    </source>
</evidence>
<gene>
    <name evidence="2" type="ORF">HMPREF0551_0925</name>
</gene>
<reference evidence="2 3" key="1">
    <citation type="submission" date="2010-12" db="EMBL/GenBank/DDBJ databases">
        <authorList>
            <person name="Muzny D."/>
            <person name="Qin X."/>
            <person name="Deng J."/>
            <person name="Jiang H."/>
            <person name="Liu Y."/>
            <person name="Qu J."/>
            <person name="Song X.-Z."/>
            <person name="Zhang L."/>
            <person name="Thornton R."/>
            <person name="Coyle M."/>
            <person name="Francisco L."/>
            <person name="Jackson L."/>
            <person name="Javaid M."/>
            <person name="Korchina V."/>
            <person name="Kovar C."/>
            <person name="Mata R."/>
            <person name="Mathew T."/>
            <person name="Ngo R."/>
            <person name="Nguyen L."/>
            <person name="Nguyen N."/>
            <person name="Okwuonu G."/>
            <person name="Ongeri F."/>
            <person name="Pham C."/>
            <person name="Simmons D."/>
            <person name="Wilczek-Boney K."/>
            <person name="Hale W."/>
            <person name="Jakkamsetti A."/>
            <person name="Pham P."/>
            <person name="Ruth R."/>
            <person name="San Lucas F."/>
            <person name="Warren J."/>
            <person name="Zhang J."/>
            <person name="Zhao Z."/>
            <person name="Zhou C."/>
            <person name="Zhu D."/>
            <person name="Lee S."/>
            <person name="Bess C."/>
            <person name="Blankenburg K."/>
            <person name="Forbes L."/>
            <person name="Fu Q."/>
            <person name="Gubbala S."/>
            <person name="Hirani K."/>
            <person name="Jayaseelan J.C."/>
            <person name="Lara F."/>
            <person name="Munidasa M."/>
            <person name="Palculict T."/>
            <person name="Patil S."/>
            <person name="Pu L.-L."/>
            <person name="Saada N."/>
            <person name="Tang L."/>
            <person name="Weissenberger G."/>
            <person name="Zhu Y."/>
            <person name="Hemphill L."/>
            <person name="Shang Y."/>
            <person name="Youmans B."/>
            <person name="Ayvaz T."/>
            <person name="Ross M."/>
            <person name="Santibanez J."/>
            <person name="Aqrawi P."/>
            <person name="Gross S."/>
            <person name="Joshi V."/>
            <person name="Fowler G."/>
            <person name="Nazareth L."/>
            <person name="Reid J."/>
            <person name="Worley K."/>
            <person name="Petrosino J."/>
            <person name="Highlander S."/>
            <person name="Gibbs R."/>
        </authorList>
    </citation>
    <scope>NUCLEOTIDE SEQUENCE [LARGE SCALE GENOMIC DNA]</scope>
    <source>
        <strain evidence="2 3">ATCC 51599</strain>
    </source>
</reference>
<dbReference type="Pfam" id="PF03658">
    <property type="entry name" value="Ub-RnfH"/>
    <property type="match status" value="1"/>
</dbReference>
<evidence type="ECO:0000313" key="3">
    <source>
        <dbReference type="Proteomes" id="UP000011021"/>
    </source>
</evidence>
<dbReference type="RefSeq" id="WP_005673114.1">
    <property type="nucleotide sequence ID" value="NZ_CP146288.1"/>
</dbReference>
<comment type="caution">
    <text evidence="2">The sequence shown here is derived from an EMBL/GenBank/DDBJ whole genome shotgun (WGS) entry which is preliminary data.</text>
</comment>
<dbReference type="STRING" id="887898.HMPREF0551_0925"/>
<dbReference type="InterPro" id="IPR037021">
    <property type="entry name" value="RnfH_sf"/>
</dbReference>
<feature type="compositionally biased region" description="Polar residues" evidence="1">
    <location>
        <begin position="102"/>
        <end position="116"/>
    </location>
</feature>
<name>E7RVV4_9BURK</name>
<dbReference type="HOGENOM" id="CLU_1276320_0_0_4"/>
<keyword evidence="3" id="KW-1185">Reference proteome</keyword>
<evidence type="ECO:0008006" key="4">
    <source>
        <dbReference type="Google" id="ProtNLM"/>
    </source>
</evidence>
<protein>
    <recommendedName>
        <fullName evidence="4">RnfH family protein</fullName>
    </recommendedName>
</protein>
<organism evidence="2 3">
    <name type="scientific">Lautropia mirabilis ATCC 51599</name>
    <dbReference type="NCBI Taxonomy" id="887898"/>
    <lineage>
        <taxon>Bacteria</taxon>
        <taxon>Pseudomonadati</taxon>
        <taxon>Pseudomonadota</taxon>
        <taxon>Betaproteobacteria</taxon>
        <taxon>Burkholderiales</taxon>
        <taxon>Burkholderiaceae</taxon>
        <taxon>Lautropia</taxon>
    </lineage>
</organism>
<feature type="compositionally biased region" description="Polar residues" evidence="1">
    <location>
        <begin position="45"/>
        <end position="61"/>
    </location>
</feature>
<feature type="region of interest" description="Disordered" evidence="1">
    <location>
        <begin position="41"/>
        <end position="72"/>
    </location>
</feature>
<dbReference type="Proteomes" id="UP000011021">
    <property type="component" value="Unassembled WGS sequence"/>
</dbReference>